<proteinExistence type="predicted"/>
<dbReference type="EMBL" id="FUIG01000042">
    <property type="protein sequence ID" value="SJM33120.1"/>
    <property type="molecule type" value="Genomic_DNA"/>
</dbReference>
<name>A0A2P9APN2_9HYPH</name>
<gene>
    <name evidence="1" type="ORF">BQ8482_340016</name>
</gene>
<sequence>MMTKAPSSPASAPLPHLRVWQGVAPVATGLPHHHPFRGVGVWRGKVAGAISGEAKHSHTIAGGAVGIDLRHAFPGLAHAPLLGPYAVAQRDTNDGAAVLVQQPIRAFERGLSLFDAQSGLSPFQVKKIKHCSAFEVAAVPSMDQPLQIALVPATYWPLTPIKGGRVDNPKSKRAPEPLWAYAQNFFFPI</sequence>
<dbReference type="AlphaFoldDB" id="A0A2P9APN2"/>
<keyword evidence="2" id="KW-1185">Reference proteome</keyword>
<protein>
    <submittedName>
        <fullName evidence="1">Uncharacterized protein</fullName>
    </submittedName>
</protein>
<evidence type="ECO:0000313" key="1">
    <source>
        <dbReference type="EMBL" id="SJM33120.1"/>
    </source>
</evidence>
<accession>A0A2P9APN2</accession>
<reference evidence="2" key="1">
    <citation type="submission" date="2016-12" db="EMBL/GenBank/DDBJ databases">
        <authorList>
            <person name="Brunel B."/>
        </authorList>
    </citation>
    <scope>NUCLEOTIDE SEQUENCE [LARGE SCALE GENOMIC DNA]</scope>
</reference>
<organism evidence="1 2">
    <name type="scientific">Mesorhizobium delmotii</name>
    <dbReference type="NCBI Taxonomy" id="1631247"/>
    <lineage>
        <taxon>Bacteria</taxon>
        <taxon>Pseudomonadati</taxon>
        <taxon>Pseudomonadota</taxon>
        <taxon>Alphaproteobacteria</taxon>
        <taxon>Hyphomicrobiales</taxon>
        <taxon>Phyllobacteriaceae</taxon>
        <taxon>Mesorhizobium</taxon>
    </lineage>
</organism>
<evidence type="ECO:0000313" key="2">
    <source>
        <dbReference type="Proteomes" id="UP000245698"/>
    </source>
</evidence>
<dbReference type="Proteomes" id="UP000245698">
    <property type="component" value="Unassembled WGS sequence"/>
</dbReference>